<dbReference type="EMBL" id="KZ680216">
    <property type="protein sequence ID" value="PTB64657.1"/>
    <property type="molecule type" value="Genomic_DNA"/>
</dbReference>
<reference evidence="2" key="1">
    <citation type="submission" date="2016-07" db="EMBL/GenBank/DDBJ databases">
        <title>Multiple horizontal gene transfer events from other fungi enriched the ability of initially mycotrophic Trichoderma (Ascomycota) to feed on dead plant biomass.</title>
        <authorList>
            <consortium name="DOE Joint Genome Institute"/>
            <person name="Atanasova L."/>
            <person name="Chenthamara K."/>
            <person name="Zhang J."/>
            <person name="Grujic M."/>
            <person name="Henrissat B."/>
            <person name="Kuo A."/>
            <person name="Aerts A."/>
            <person name="Salamov A."/>
            <person name="Lipzen A."/>
            <person name="Labutti K."/>
            <person name="Barry K."/>
            <person name="Miao Y."/>
            <person name="Rahimi M.J."/>
            <person name="Shen Q."/>
            <person name="Grigoriev I.V."/>
            <person name="Kubicek C.P."/>
            <person name="Druzhinina I.S."/>
        </authorList>
    </citation>
    <scope>NUCLEOTIDE SEQUENCE [LARGE SCALE GENOMIC DNA]</scope>
    <source>
        <strain evidence="2">TUCIM 6016</strain>
    </source>
</reference>
<proteinExistence type="predicted"/>
<dbReference type="GeneID" id="36599115"/>
<gene>
    <name evidence="1" type="ORF">BBK36DRAFT_1122941</name>
</gene>
<dbReference type="OrthoDB" id="5424209at2759"/>
<evidence type="ECO:0000313" key="1">
    <source>
        <dbReference type="EMBL" id="PTB64657.1"/>
    </source>
</evidence>
<dbReference type="RefSeq" id="XP_024747977.1">
    <property type="nucleotide sequence ID" value="XM_024890997.1"/>
</dbReference>
<protein>
    <submittedName>
        <fullName evidence="1">Uncharacterized protein</fullName>
    </submittedName>
</protein>
<sequence length="198" mass="22325">MSGPPSAEEQHLYYYGLPSLPKLIARSSSSTQTWTNPQKPGWSAWTGTCNMYRKMLQPAGKHPLLQQLWNDATSSLRVQIIDAVSDMDWHAVDILRVGFLHTESLPPITLMVAVTPDTLPWSKGHAIALQCRAILEQHAIHDIHCEIRESVVPLRDLIQVDQPTFEKQLERCKRNTAYYATKADSYSKRGQVDVAAAY</sequence>
<dbReference type="Proteomes" id="UP000241546">
    <property type="component" value="Unassembled WGS sequence"/>
</dbReference>
<evidence type="ECO:0000313" key="2">
    <source>
        <dbReference type="Proteomes" id="UP000241546"/>
    </source>
</evidence>
<keyword evidence="2" id="KW-1185">Reference proteome</keyword>
<accession>A0A2T4B5P0</accession>
<dbReference type="AlphaFoldDB" id="A0A2T4B5P0"/>
<name>A0A2T4B5P0_9HYPO</name>
<organism evidence="1 2">
    <name type="scientific">Trichoderma citrinoviride</name>
    <dbReference type="NCBI Taxonomy" id="58853"/>
    <lineage>
        <taxon>Eukaryota</taxon>
        <taxon>Fungi</taxon>
        <taxon>Dikarya</taxon>
        <taxon>Ascomycota</taxon>
        <taxon>Pezizomycotina</taxon>
        <taxon>Sordariomycetes</taxon>
        <taxon>Hypocreomycetidae</taxon>
        <taxon>Hypocreales</taxon>
        <taxon>Hypocreaceae</taxon>
        <taxon>Trichoderma</taxon>
    </lineage>
</organism>